<protein>
    <recommendedName>
        <fullName evidence="8">Kinase</fullName>
        <ecNumber evidence="8">2.7.-.-</ecNumber>
    </recommendedName>
</protein>
<evidence type="ECO:0000256" key="4">
    <source>
        <dbReference type="ARBA" id="ARBA00022777"/>
    </source>
</evidence>
<proteinExistence type="inferred from homology"/>
<dbReference type="GO" id="GO:0047326">
    <property type="term" value="F:inositol-1,3,4,6-tetrakisphosphate 5-kinase activity"/>
    <property type="evidence" value="ECO:0007669"/>
    <property type="project" value="RHEA"/>
</dbReference>
<sequence>MTSALFFFSYYWMLVLDVQLSPCLAGLKAHNGRILKPFQSKQRGERECEFYERVFATEKDLLEFAALRKFLPMYHGTVIVPEVEDGQEVNGVHPGQYLVLEDLTWGRKWPCIMDVKMGTRSYEDNATAEKIAYEKSKFPLQETLGFRIQGTKVYNPKKQDYDEFDKYFGRGITSVDQLAPAFRSYFPEDTSKTIKLLETFLRRLGQLKAWFDEQRGTEFIASSFLFLYDGEDSPNDDKTVAEDFGADIRLIDFAHVTKPTSPKRDEGLRTGIATLINCFQTLLREAQTQQDR</sequence>
<dbReference type="InterPro" id="IPR038286">
    <property type="entry name" value="IPK_sf"/>
</dbReference>
<dbReference type="OrthoDB" id="338650at2759"/>
<dbReference type="GO" id="GO:0005737">
    <property type="term" value="C:cytoplasm"/>
    <property type="evidence" value="ECO:0007669"/>
    <property type="project" value="TreeGrafter"/>
</dbReference>
<reference evidence="11" key="1">
    <citation type="submission" date="2011-12" db="EMBL/GenBank/DDBJ databases">
        <authorList>
            <consortium name="The Broad Institute Genome Sequencing Platform"/>
            <person name="Russ C."/>
            <person name="Tyler B."/>
            <person name="Panabieres F."/>
            <person name="Shan W."/>
            <person name="Tripathy S."/>
            <person name="Grunwald N."/>
            <person name="Machado M."/>
            <person name="Young S.K."/>
            <person name="Zeng Q."/>
            <person name="Gargeya S."/>
            <person name="Fitzgerald M."/>
            <person name="Haas B."/>
            <person name="Abouelleil A."/>
            <person name="Alvarado L."/>
            <person name="Arachchi H.M."/>
            <person name="Berlin A."/>
            <person name="Chapman S.B."/>
            <person name="Gearin G."/>
            <person name="Goldberg J."/>
            <person name="Griggs A."/>
            <person name="Gujja S."/>
            <person name="Hansen M."/>
            <person name="Heiman D."/>
            <person name="Howarth C."/>
            <person name="Larimer J."/>
            <person name="Lui A."/>
            <person name="MacDonald P.J.P."/>
            <person name="McCowen C."/>
            <person name="Montmayeur A."/>
            <person name="Murphy C."/>
            <person name="Neiman D."/>
            <person name="Pearson M."/>
            <person name="Priest M."/>
            <person name="Roberts A."/>
            <person name="Saif S."/>
            <person name="Shea T."/>
            <person name="Sisk P."/>
            <person name="Stolte C."/>
            <person name="Sykes S."/>
            <person name="Wortman J."/>
            <person name="Nusbaum C."/>
            <person name="Birren B."/>
        </authorList>
    </citation>
    <scope>NUCLEOTIDE SEQUENCE [LARGE SCALE GENOMIC DNA]</scope>
    <source>
        <strain evidence="11">INRA-310</strain>
    </source>
</reference>
<keyword evidence="4 8" id="KW-0418">Kinase</keyword>
<dbReference type="SUPFAM" id="SSF56104">
    <property type="entry name" value="SAICAR synthase-like"/>
    <property type="match status" value="1"/>
</dbReference>
<dbReference type="RefSeq" id="XP_008895275.1">
    <property type="nucleotide sequence ID" value="XM_008897027.1"/>
</dbReference>
<dbReference type="STRING" id="761204.W2R246"/>
<keyword evidence="5" id="KW-0067">ATP-binding</keyword>
<comment type="catalytic activity">
    <reaction evidence="7">
        <text>1D-myo-inositol 1,3,4,6-tetrakisphosphate + ATP = 1D-myo-inositol 1,3,4,5,6-pentakisphosphate + ADP + H(+)</text>
        <dbReference type="Rhea" id="RHEA:12717"/>
        <dbReference type="ChEBI" id="CHEBI:15378"/>
        <dbReference type="ChEBI" id="CHEBI:30616"/>
        <dbReference type="ChEBI" id="CHEBI:57660"/>
        <dbReference type="ChEBI" id="CHEBI:57733"/>
        <dbReference type="ChEBI" id="CHEBI:456216"/>
        <dbReference type="EC" id="2.7.1.140"/>
    </reaction>
</comment>
<evidence type="ECO:0000256" key="2">
    <source>
        <dbReference type="ARBA" id="ARBA00022679"/>
    </source>
</evidence>
<dbReference type="AlphaFoldDB" id="W2R246"/>
<evidence type="ECO:0000256" key="8">
    <source>
        <dbReference type="RuleBase" id="RU363090"/>
    </source>
</evidence>
<evidence type="ECO:0000256" key="1">
    <source>
        <dbReference type="ARBA" id="ARBA00007374"/>
    </source>
</evidence>
<feature type="signal peptide" evidence="9">
    <location>
        <begin position="1"/>
        <end position="25"/>
    </location>
</feature>
<dbReference type="EC" id="2.7.-.-" evidence="8"/>
<keyword evidence="3" id="KW-0547">Nucleotide-binding</keyword>
<dbReference type="GO" id="GO:0032958">
    <property type="term" value="P:inositol phosphate biosynthetic process"/>
    <property type="evidence" value="ECO:0007669"/>
    <property type="project" value="InterPro"/>
</dbReference>
<evidence type="ECO:0000313" key="10">
    <source>
        <dbReference type="EMBL" id="ETN19423.1"/>
    </source>
</evidence>
<dbReference type="PANTHER" id="PTHR12400">
    <property type="entry name" value="INOSITOL POLYPHOSPHATE KINASE"/>
    <property type="match status" value="1"/>
</dbReference>
<evidence type="ECO:0000256" key="9">
    <source>
        <dbReference type="SAM" id="SignalP"/>
    </source>
</evidence>
<evidence type="ECO:0000256" key="5">
    <source>
        <dbReference type="ARBA" id="ARBA00022840"/>
    </source>
</evidence>
<dbReference type="PANTHER" id="PTHR12400:SF51">
    <property type="entry name" value="INOSITOL POLYPHOSPHATE MULTIKINASE"/>
    <property type="match status" value="1"/>
</dbReference>
<comment type="similarity">
    <text evidence="1 8">Belongs to the inositol phosphokinase (IPK) family.</text>
</comment>
<dbReference type="Proteomes" id="UP000018817">
    <property type="component" value="Unassembled WGS sequence"/>
</dbReference>
<evidence type="ECO:0000256" key="7">
    <source>
        <dbReference type="ARBA" id="ARBA00036525"/>
    </source>
</evidence>
<dbReference type="Gene3D" id="3.30.470.160">
    <property type="entry name" value="Inositol polyphosphate kinase"/>
    <property type="match status" value="1"/>
</dbReference>
<gene>
    <name evidence="10" type="ORF">PPTG_04745</name>
</gene>
<evidence type="ECO:0000256" key="3">
    <source>
        <dbReference type="ARBA" id="ARBA00022741"/>
    </source>
</evidence>
<feature type="chain" id="PRO_5004824260" description="Kinase" evidence="9">
    <location>
        <begin position="26"/>
        <end position="292"/>
    </location>
</feature>
<dbReference type="Pfam" id="PF03770">
    <property type="entry name" value="IPK"/>
    <property type="match status" value="1"/>
</dbReference>
<reference evidence="10 11" key="2">
    <citation type="submission" date="2013-11" db="EMBL/GenBank/DDBJ databases">
        <title>The Genome Sequence of Phytophthora parasitica INRA-310.</title>
        <authorList>
            <consortium name="The Broad Institute Genomics Platform"/>
            <person name="Russ C."/>
            <person name="Tyler B."/>
            <person name="Panabieres F."/>
            <person name="Shan W."/>
            <person name="Tripathy S."/>
            <person name="Grunwald N."/>
            <person name="Machado M."/>
            <person name="Johnson C.S."/>
            <person name="Arredondo F."/>
            <person name="Hong C."/>
            <person name="Coffey M."/>
            <person name="Young S.K."/>
            <person name="Zeng Q."/>
            <person name="Gargeya S."/>
            <person name="Fitzgerald M."/>
            <person name="Abouelleil A."/>
            <person name="Alvarado L."/>
            <person name="Chapman S.B."/>
            <person name="Gainer-Dewar J."/>
            <person name="Goldberg J."/>
            <person name="Griggs A."/>
            <person name="Gujja S."/>
            <person name="Hansen M."/>
            <person name="Howarth C."/>
            <person name="Imamovic A."/>
            <person name="Ireland A."/>
            <person name="Larimer J."/>
            <person name="McCowan C."/>
            <person name="Murphy C."/>
            <person name="Pearson M."/>
            <person name="Poon T.W."/>
            <person name="Priest M."/>
            <person name="Roberts A."/>
            <person name="Saif S."/>
            <person name="Shea T."/>
            <person name="Sykes S."/>
            <person name="Wortman J."/>
            <person name="Nusbaum C."/>
            <person name="Birren B."/>
        </authorList>
    </citation>
    <scope>NUCLEOTIDE SEQUENCE [LARGE SCALE GENOMIC DNA]</scope>
    <source>
        <strain evidence="10 11">INRA-310</strain>
    </source>
</reference>
<dbReference type="EMBL" id="KI669565">
    <property type="protein sequence ID" value="ETN19423.1"/>
    <property type="molecule type" value="Genomic_DNA"/>
</dbReference>
<name>W2R246_PHYN3</name>
<organism evidence="10 11">
    <name type="scientific">Phytophthora nicotianae (strain INRA-310)</name>
    <name type="common">Phytophthora parasitica</name>
    <dbReference type="NCBI Taxonomy" id="761204"/>
    <lineage>
        <taxon>Eukaryota</taxon>
        <taxon>Sar</taxon>
        <taxon>Stramenopiles</taxon>
        <taxon>Oomycota</taxon>
        <taxon>Peronosporomycetes</taxon>
        <taxon>Peronosporales</taxon>
        <taxon>Peronosporaceae</taxon>
        <taxon>Phytophthora</taxon>
    </lineage>
</organism>
<accession>W2R246</accession>
<dbReference type="GeneID" id="20174825"/>
<comment type="catalytic activity">
    <reaction evidence="6">
        <text>1D-myo-inositol 1,4,5-trisphosphate + 2 ATP = 1D-myo-inositol 1,3,4,5,6-pentakisphosphate + 2 ADP + 2 H(+)</text>
        <dbReference type="Rhea" id="RHEA:32359"/>
        <dbReference type="ChEBI" id="CHEBI:15378"/>
        <dbReference type="ChEBI" id="CHEBI:30616"/>
        <dbReference type="ChEBI" id="CHEBI:57733"/>
        <dbReference type="ChEBI" id="CHEBI:203600"/>
        <dbReference type="ChEBI" id="CHEBI:456216"/>
        <dbReference type="EC" id="2.7.1.151"/>
    </reaction>
</comment>
<dbReference type="GO" id="GO:0005524">
    <property type="term" value="F:ATP binding"/>
    <property type="evidence" value="ECO:0007669"/>
    <property type="project" value="UniProtKB-KW"/>
</dbReference>
<dbReference type="InterPro" id="IPR005522">
    <property type="entry name" value="IPK"/>
</dbReference>
<dbReference type="GO" id="GO:0005634">
    <property type="term" value="C:nucleus"/>
    <property type="evidence" value="ECO:0007669"/>
    <property type="project" value="TreeGrafter"/>
</dbReference>
<keyword evidence="2 8" id="KW-0808">Transferase</keyword>
<evidence type="ECO:0000313" key="11">
    <source>
        <dbReference type="Proteomes" id="UP000018817"/>
    </source>
</evidence>
<keyword evidence="9" id="KW-0732">Signal</keyword>
<dbReference type="GO" id="GO:0008440">
    <property type="term" value="F:inositol-1,4,5-trisphosphate 3-kinase activity"/>
    <property type="evidence" value="ECO:0007669"/>
    <property type="project" value="TreeGrafter"/>
</dbReference>
<dbReference type="VEuPathDB" id="FungiDB:PPTG_04745"/>
<evidence type="ECO:0000256" key="6">
    <source>
        <dbReference type="ARBA" id="ARBA00036164"/>
    </source>
</evidence>